<gene>
    <name evidence="3" type="ORF">An14g06990</name>
    <name evidence="1" type="ORF">CAN33_0028450</name>
</gene>
<dbReference type="VEuPathDB" id="FungiDB:An14g06990"/>
<dbReference type="EMBL" id="NKJJ02000005">
    <property type="protein sequence ID" value="TPR07613.1"/>
    <property type="molecule type" value="Genomic_DNA"/>
</dbReference>
<organism evidence="1 2">
    <name type="scientific">Aspergillus niger</name>
    <dbReference type="NCBI Taxonomy" id="5061"/>
    <lineage>
        <taxon>Eukaryota</taxon>
        <taxon>Fungi</taxon>
        <taxon>Dikarya</taxon>
        <taxon>Ascomycota</taxon>
        <taxon>Pezizomycotina</taxon>
        <taxon>Eurotiomycetes</taxon>
        <taxon>Eurotiomycetidae</taxon>
        <taxon>Eurotiales</taxon>
        <taxon>Aspergillaceae</taxon>
        <taxon>Aspergillus</taxon>
        <taxon>Aspergillus subgen. Circumdati</taxon>
    </lineage>
</organism>
<dbReference type="RefSeq" id="XP_059604706.1">
    <property type="nucleotide sequence ID" value="XM_059744385.1"/>
</dbReference>
<dbReference type="OrthoDB" id="10271478at2759"/>
<sequence>MPHPEQPHLSASVLAQCRAHGLKILWNNDRNDGSDWYTIILENDKKRDVFECTGRLSEDLNAKLEEFFRRDDVKSGESIMSQIKDLFCSRQ</sequence>
<accession>A0A254U6H1</accession>
<reference evidence="2" key="1">
    <citation type="submission" date="2018-10" db="EMBL/GenBank/DDBJ databases">
        <title>FDA dAtabase for Regulatory Grade micrObial Sequences (FDA-ARGOS): Supporting development and validation of Infectious Disease Dx tests.</title>
        <authorList>
            <person name="Kerrigan L."/>
            <person name="Tallon L."/>
            <person name="Sadzewicz L."/>
            <person name="Sengamalay N."/>
            <person name="Ott S."/>
            <person name="Godinez A."/>
            <person name="Nagaraj S."/>
            <person name="Vavikolanu K."/>
            <person name="Nadendla S."/>
            <person name="George J."/>
            <person name="Sichtig H."/>
        </authorList>
    </citation>
    <scope>NUCLEOTIDE SEQUENCE [LARGE SCALE GENOMIC DNA]</scope>
    <source>
        <strain evidence="2">FDAARGOS_311</strain>
    </source>
</reference>
<dbReference type="Proteomes" id="UP000197666">
    <property type="component" value="Unassembled WGS sequence"/>
</dbReference>
<proteinExistence type="predicted"/>
<reference evidence="3" key="3">
    <citation type="submission" date="2025-02" db="EMBL/GenBank/DDBJ databases">
        <authorList>
            <consortium name="NCBI Genome Project"/>
        </authorList>
    </citation>
    <scope>NUCLEOTIDE SEQUENCE</scope>
</reference>
<dbReference type="VEuPathDB" id="FungiDB:M747DRAFT_336182"/>
<protein>
    <submittedName>
        <fullName evidence="1 3">Uncharacterized protein</fullName>
    </submittedName>
</protein>
<evidence type="ECO:0000313" key="2">
    <source>
        <dbReference type="Proteomes" id="UP000197666"/>
    </source>
</evidence>
<evidence type="ECO:0000313" key="3">
    <source>
        <dbReference type="RefSeq" id="XP_059604706.1"/>
    </source>
</evidence>
<reference evidence="1" key="2">
    <citation type="submission" date="2019-02" db="EMBL/GenBank/DDBJ databases">
        <title>FDA dAtabase for Regulatory Grade micrObial Sequences (FDA-ARGOS): Supporting development and validation of Infectious Disease Dx tests.</title>
        <authorList>
            <person name="Kerrigan L."/>
            <person name="Tallon L.J."/>
            <person name="Sadzewicz L."/>
            <person name="Sengamalay N."/>
            <person name="Ott S."/>
            <person name="Godinez A."/>
            <person name="Nagaraj S."/>
            <person name="Vavikolanu K."/>
            <person name="Vyas G."/>
            <person name="Nadendla S."/>
            <person name="Aluvathingal J."/>
            <person name="Sichtig H."/>
        </authorList>
    </citation>
    <scope>NUCLEOTIDE SEQUENCE</scope>
    <source>
        <strain evidence="1">FDAARGOS_311</strain>
    </source>
</reference>
<evidence type="ECO:0000313" key="1">
    <source>
        <dbReference type="EMBL" id="TPR07613.1"/>
    </source>
</evidence>
<dbReference type="VEuPathDB" id="FungiDB:ATCC64974_5700"/>
<name>A0A254U6H1_ASPNG</name>
<reference evidence="3" key="4">
    <citation type="submission" date="2025-04" db="UniProtKB">
        <authorList>
            <consortium name="RefSeq"/>
        </authorList>
    </citation>
    <scope>IDENTIFICATION</scope>
</reference>
<dbReference type="GeneID" id="84593064"/>
<dbReference type="KEGG" id="ang:An14g06990"/>
<dbReference type="AlphaFoldDB" id="A0A254U6H1"/>
<dbReference type="VEuPathDB" id="FungiDB:ASPNIDRAFT2_1170399"/>